<dbReference type="CDD" id="cd00433">
    <property type="entry name" value="Peptidase_M17"/>
    <property type="match status" value="1"/>
</dbReference>
<keyword evidence="3" id="KW-0645">Protease</keyword>
<name>A0A0U2XCG8_9GAMM</name>
<dbReference type="PATRIC" id="fig|1315283.4.peg.3515"/>
<dbReference type="AlphaFoldDB" id="A0A0U2XCG8"/>
<dbReference type="KEGG" id="ptn:PTRA_b0445"/>
<evidence type="ECO:0000256" key="4">
    <source>
        <dbReference type="ARBA" id="ARBA00022801"/>
    </source>
</evidence>
<keyword evidence="5" id="KW-0464">Manganese</keyword>
<dbReference type="InterPro" id="IPR048816">
    <property type="entry name" value="Peptidase_M17_N_1"/>
</dbReference>
<protein>
    <submittedName>
        <fullName evidence="7">Leucyl aminopeptidase</fullName>
    </submittedName>
</protein>
<keyword evidence="2 7" id="KW-0031">Aminopeptidase</keyword>
<dbReference type="InterPro" id="IPR000819">
    <property type="entry name" value="Peptidase_M17_C"/>
</dbReference>
<gene>
    <name evidence="7" type="primary">pepA</name>
    <name evidence="7" type="ORF">PTRA_b0445</name>
</gene>
<proteinExistence type="inferred from homology"/>
<evidence type="ECO:0000313" key="8">
    <source>
        <dbReference type="Proteomes" id="UP000065261"/>
    </source>
</evidence>
<dbReference type="Gene3D" id="3.40.630.10">
    <property type="entry name" value="Zn peptidases"/>
    <property type="match status" value="1"/>
</dbReference>
<accession>A0A0U2XCG8</accession>
<evidence type="ECO:0000256" key="3">
    <source>
        <dbReference type="ARBA" id="ARBA00022670"/>
    </source>
</evidence>
<organism evidence="7">
    <name type="scientific">Pseudoalteromonas translucida KMM 520</name>
    <dbReference type="NCBI Taxonomy" id="1315283"/>
    <lineage>
        <taxon>Bacteria</taxon>
        <taxon>Pseudomonadati</taxon>
        <taxon>Pseudomonadota</taxon>
        <taxon>Gammaproteobacteria</taxon>
        <taxon>Alteromonadales</taxon>
        <taxon>Pseudoalteromonadaceae</taxon>
        <taxon>Pseudoalteromonas</taxon>
    </lineage>
</organism>
<evidence type="ECO:0000256" key="2">
    <source>
        <dbReference type="ARBA" id="ARBA00022438"/>
    </source>
</evidence>
<dbReference type="GO" id="GO:0070006">
    <property type="term" value="F:metalloaminopeptidase activity"/>
    <property type="evidence" value="ECO:0007669"/>
    <property type="project" value="InterPro"/>
</dbReference>
<dbReference type="PRINTS" id="PR00481">
    <property type="entry name" value="LAMNOPPTDASE"/>
</dbReference>
<dbReference type="GO" id="GO:0005737">
    <property type="term" value="C:cytoplasm"/>
    <property type="evidence" value="ECO:0007669"/>
    <property type="project" value="InterPro"/>
</dbReference>
<sequence length="465" mass="51043">MLSDHLYFVSHLMSALLRHTSSGIPLSFILKNELTDWLTQQPTFVQNWLANSGFEKQGLALVPNPETGELNHVYCIMRSSDDFWAAGDLATKLPLGCYQIQGEKQLVEQLALGFVLGGYEFSEYKEKITAKAQLGIADKTLYEQIKQQADAIGLARDLVNTPAADMMPQHLAQVMSDLADTFDGDFTQWIGDELLEQNYPTIHMVGRASENKPRLLDLKWGAKDAPLITLVGKGVCFDSGGLDLKPSAGMRNMKKDMGGAAHVIALAQLIMAANLPIRLRVLVPAVENAVSRNAFRPGDVVKTRKGIMVEIDNTDAEGRLVLCDALSEAQNDEPELIIDFATLTGACRVALGTELPGFFCTERTIANSIMDAGLSVNDPVWQLPLFDQYKSFLNSDVADMANCASTPFGGAITAALYLKEFIEPTTPWVHFDVMAWNLRALPGRPVGGEALGIRAVFNYLQNRFN</sequence>
<evidence type="ECO:0000256" key="5">
    <source>
        <dbReference type="ARBA" id="ARBA00023211"/>
    </source>
</evidence>
<dbReference type="InterPro" id="IPR043472">
    <property type="entry name" value="Macro_dom-like"/>
</dbReference>
<feature type="domain" description="Cytosol aminopeptidase" evidence="6">
    <location>
        <begin position="313"/>
        <end position="320"/>
    </location>
</feature>
<dbReference type="GO" id="GO:0030145">
    <property type="term" value="F:manganese ion binding"/>
    <property type="evidence" value="ECO:0007669"/>
    <property type="project" value="InterPro"/>
</dbReference>
<dbReference type="Pfam" id="PF21337">
    <property type="entry name" value="Peptidase_M17_N_1"/>
    <property type="match status" value="1"/>
</dbReference>
<dbReference type="Proteomes" id="UP000065261">
    <property type="component" value="Chromosome II"/>
</dbReference>
<comment type="similarity">
    <text evidence="1">Belongs to the peptidase M17 family.</text>
</comment>
<dbReference type="SUPFAM" id="SSF53187">
    <property type="entry name" value="Zn-dependent exopeptidases"/>
    <property type="match status" value="1"/>
</dbReference>
<dbReference type="EMBL" id="CP011035">
    <property type="protein sequence ID" value="ALS34926.1"/>
    <property type="molecule type" value="Genomic_DNA"/>
</dbReference>
<evidence type="ECO:0000256" key="1">
    <source>
        <dbReference type="ARBA" id="ARBA00009528"/>
    </source>
</evidence>
<dbReference type="PROSITE" id="PS00631">
    <property type="entry name" value="CYTOSOL_AP"/>
    <property type="match status" value="1"/>
</dbReference>
<dbReference type="Pfam" id="PF00883">
    <property type="entry name" value="Peptidase_M17"/>
    <property type="match status" value="1"/>
</dbReference>
<dbReference type="InterPro" id="IPR011356">
    <property type="entry name" value="Leucine_aapep/pepB"/>
</dbReference>
<dbReference type="PANTHER" id="PTHR11963:SF20">
    <property type="entry name" value="PEPTIDASE B"/>
    <property type="match status" value="1"/>
</dbReference>
<dbReference type="GO" id="GO:0006508">
    <property type="term" value="P:proteolysis"/>
    <property type="evidence" value="ECO:0007669"/>
    <property type="project" value="UniProtKB-KW"/>
</dbReference>
<dbReference type="Gene3D" id="3.40.220.10">
    <property type="entry name" value="Leucine Aminopeptidase, subunit E, domain 1"/>
    <property type="match status" value="1"/>
</dbReference>
<reference evidence="7 8" key="1">
    <citation type="submission" date="2015-03" db="EMBL/GenBank/DDBJ databases">
        <authorList>
            <person name="Murphy D."/>
        </authorList>
    </citation>
    <scope>NUCLEOTIDE SEQUENCE [LARGE SCALE GENOMIC DNA]</scope>
    <source>
        <strain evidence="7 8">KMM 520</strain>
    </source>
</reference>
<evidence type="ECO:0000259" key="6">
    <source>
        <dbReference type="PROSITE" id="PS00631"/>
    </source>
</evidence>
<evidence type="ECO:0000313" key="7">
    <source>
        <dbReference type="EMBL" id="ALS34926.1"/>
    </source>
</evidence>
<dbReference type="PANTHER" id="PTHR11963">
    <property type="entry name" value="LEUCINE AMINOPEPTIDASE-RELATED"/>
    <property type="match status" value="1"/>
</dbReference>
<keyword evidence="4" id="KW-0378">Hydrolase</keyword>